<evidence type="ECO:0000313" key="5">
    <source>
        <dbReference type="EMBL" id="KAJ4754278.1"/>
    </source>
</evidence>
<comment type="caution">
    <text evidence="5">The sequence shown here is derived from an EMBL/GenBank/DDBJ whole genome shotgun (WGS) entry which is preliminary data.</text>
</comment>
<feature type="domain" description="SHSP" evidence="4">
    <location>
        <begin position="45"/>
        <end position="163"/>
    </location>
</feature>
<keyword evidence="6" id="KW-1185">Reference proteome</keyword>
<sequence length="163" mass="18044">MDSGLFDAAVSHLLNIPETMERLVFPSNHQHGGVQESGKDRVLGEGRSFATAPVDMLETPKEYTFVIDVPGLSKSDIQVTLEEGKLLVIKSNGKRKREEEEEGSKYLRLERRAVLKFTRKFKLPDDANADAISAKCENGVLSVVVPKLPPPEKKTKTVEVKVA</sequence>
<dbReference type="Gene3D" id="2.60.40.790">
    <property type="match status" value="1"/>
</dbReference>
<gene>
    <name evidence="5" type="ORF">LUZ62_088683</name>
</gene>
<dbReference type="EMBL" id="JAMFTS010000005">
    <property type="protein sequence ID" value="KAJ4754278.1"/>
    <property type="molecule type" value="Genomic_DNA"/>
</dbReference>
<comment type="similarity">
    <text evidence="2 3">Belongs to the small heat shock protein (HSP20) family.</text>
</comment>
<keyword evidence="1" id="KW-0346">Stress response</keyword>
<dbReference type="InterPro" id="IPR031107">
    <property type="entry name" value="Small_HSP"/>
</dbReference>
<dbReference type="SUPFAM" id="SSF49764">
    <property type="entry name" value="HSP20-like chaperones"/>
    <property type="match status" value="1"/>
</dbReference>
<dbReference type="AlphaFoldDB" id="A0AAV8CGF0"/>
<proteinExistence type="inferred from homology"/>
<dbReference type="InterPro" id="IPR002068">
    <property type="entry name" value="A-crystallin/Hsp20_dom"/>
</dbReference>
<evidence type="ECO:0000256" key="2">
    <source>
        <dbReference type="PROSITE-ProRule" id="PRU00285"/>
    </source>
</evidence>
<accession>A0AAV8CGF0</accession>
<protein>
    <recommendedName>
        <fullName evidence="4">SHSP domain-containing protein</fullName>
    </recommendedName>
</protein>
<organism evidence="5 6">
    <name type="scientific">Rhynchospora pubera</name>
    <dbReference type="NCBI Taxonomy" id="906938"/>
    <lineage>
        <taxon>Eukaryota</taxon>
        <taxon>Viridiplantae</taxon>
        <taxon>Streptophyta</taxon>
        <taxon>Embryophyta</taxon>
        <taxon>Tracheophyta</taxon>
        <taxon>Spermatophyta</taxon>
        <taxon>Magnoliopsida</taxon>
        <taxon>Liliopsida</taxon>
        <taxon>Poales</taxon>
        <taxon>Cyperaceae</taxon>
        <taxon>Cyperoideae</taxon>
        <taxon>Rhynchosporeae</taxon>
        <taxon>Rhynchospora</taxon>
    </lineage>
</organism>
<evidence type="ECO:0000259" key="4">
    <source>
        <dbReference type="PROSITE" id="PS01031"/>
    </source>
</evidence>
<name>A0AAV8CGF0_9POAL</name>
<dbReference type="Proteomes" id="UP001140206">
    <property type="component" value="Chromosome 5"/>
</dbReference>
<dbReference type="PANTHER" id="PTHR11527">
    <property type="entry name" value="HEAT-SHOCK PROTEIN 20 FAMILY MEMBER"/>
    <property type="match status" value="1"/>
</dbReference>
<dbReference type="InterPro" id="IPR008978">
    <property type="entry name" value="HSP20-like_chaperone"/>
</dbReference>
<dbReference type="PROSITE" id="PS01031">
    <property type="entry name" value="SHSP"/>
    <property type="match status" value="1"/>
</dbReference>
<evidence type="ECO:0000256" key="1">
    <source>
        <dbReference type="ARBA" id="ARBA00023016"/>
    </source>
</evidence>
<dbReference type="Pfam" id="PF00011">
    <property type="entry name" value="HSP20"/>
    <property type="match status" value="1"/>
</dbReference>
<dbReference type="CDD" id="cd06464">
    <property type="entry name" value="ACD_sHsps-like"/>
    <property type="match status" value="1"/>
</dbReference>
<evidence type="ECO:0000313" key="6">
    <source>
        <dbReference type="Proteomes" id="UP001140206"/>
    </source>
</evidence>
<evidence type="ECO:0000256" key="3">
    <source>
        <dbReference type="RuleBase" id="RU003616"/>
    </source>
</evidence>
<reference evidence="5" key="1">
    <citation type="submission" date="2022-08" db="EMBL/GenBank/DDBJ databases">
        <authorList>
            <person name="Marques A."/>
        </authorList>
    </citation>
    <scope>NUCLEOTIDE SEQUENCE</scope>
    <source>
        <strain evidence="5">RhyPub2mFocal</strain>
        <tissue evidence="5">Leaves</tissue>
    </source>
</reference>